<dbReference type="EMBL" id="JBHSIS010000002">
    <property type="protein sequence ID" value="MFC4852691.1"/>
    <property type="molecule type" value="Genomic_DNA"/>
</dbReference>
<dbReference type="PANTHER" id="PTHR46268:SF6">
    <property type="entry name" value="UNIVERSAL STRESS PROTEIN UP12"/>
    <property type="match status" value="1"/>
</dbReference>
<comment type="similarity">
    <text evidence="1">Belongs to the universal stress protein A family.</text>
</comment>
<dbReference type="Pfam" id="PF00582">
    <property type="entry name" value="Usp"/>
    <property type="match status" value="2"/>
</dbReference>
<gene>
    <name evidence="3" type="ORF">ACFPCV_04180</name>
</gene>
<dbReference type="Gene3D" id="3.40.50.12370">
    <property type="match status" value="1"/>
</dbReference>
<dbReference type="RefSeq" id="WP_378054627.1">
    <property type="nucleotide sequence ID" value="NZ_JBHSIS010000002.1"/>
</dbReference>
<reference evidence="4" key="1">
    <citation type="journal article" date="2019" name="Int. J. Syst. Evol. Microbiol.">
        <title>The Global Catalogue of Microorganisms (GCM) 10K type strain sequencing project: providing services to taxonomists for standard genome sequencing and annotation.</title>
        <authorList>
            <consortium name="The Broad Institute Genomics Platform"/>
            <consortium name="The Broad Institute Genome Sequencing Center for Infectious Disease"/>
            <person name="Wu L."/>
            <person name="Ma J."/>
        </authorList>
    </citation>
    <scope>NUCLEOTIDE SEQUENCE [LARGE SCALE GENOMIC DNA]</scope>
    <source>
        <strain evidence="4">ZS-22-S1</strain>
    </source>
</reference>
<evidence type="ECO:0000313" key="4">
    <source>
        <dbReference type="Proteomes" id="UP001595859"/>
    </source>
</evidence>
<dbReference type="InterPro" id="IPR006015">
    <property type="entry name" value="Universal_stress_UspA"/>
</dbReference>
<proteinExistence type="inferred from homology"/>
<comment type="caution">
    <text evidence="3">The sequence shown here is derived from an EMBL/GenBank/DDBJ whole genome shotgun (WGS) entry which is preliminary data.</text>
</comment>
<feature type="domain" description="UspA" evidence="2">
    <location>
        <begin position="14"/>
        <end position="154"/>
    </location>
</feature>
<evidence type="ECO:0000313" key="3">
    <source>
        <dbReference type="EMBL" id="MFC4852691.1"/>
    </source>
</evidence>
<keyword evidence="4" id="KW-1185">Reference proteome</keyword>
<dbReference type="PANTHER" id="PTHR46268">
    <property type="entry name" value="STRESS RESPONSE PROTEIN NHAX"/>
    <property type="match status" value="1"/>
</dbReference>
<name>A0ABV9RZL1_9PSEU</name>
<accession>A0ABV9RZL1</accession>
<dbReference type="SUPFAM" id="SSF52402">
    <property type="entry name" value="Adenine nucleotide alpha hydrolases-like"/>
    <property type="match status" value="2"/>
</dbReference>
<organism evidence="3 4">
    <name type="scientific">Actinophytocola glycyrrhizae</name>
    <dbReference type="NCBI Taxonomy" id="2044873"/>
    <lineage>
        <taxon>Bacteria</taxon>
        <taxon>Bacillati</taxon>
        <taxon>Actinomycetota</taxon>
        <taxon>Actinomycetes</taxon>
        <taxon>Pseudonocardiales</taxon>
        <taxon>Pseudonocardiaceae</taxon>
    </lineage>
</organism>
<evidence type="ECO:0000256" key="1">
    <source>
        <dbReference type="ARBA" id="ARBA00008791"/>
    </source>
</evidence>
<dbReference type="PRINTS" id="PR01438">
    <property type="entry name" value="UNVRSLSTRESS"/>
</dbReference>
<protein>
    <submittedName>
        <fullName evidence="3">Universal stress protein</fullName>
    </submittedName>
</protein>
<feature type="domain" description="UspA" evidence="2">
    <location>
        <begin position="221"/>
        <end position="285"/>
    </location>
</feature>
<evidence type="ECO:0000259" key="2">
    <source>
        <dbReference type="Pfam" id="PF00582"/>
    </source>
</evidence>
<dbReference type="InterPro" id="IPR006016">
    <property type="entry name" value="UspA"/>
</dbReference>
<dbReference type="Proteomes" id="UP001595859">
    <property type="component" value="Unassembled WGS sequence"/>
</dbReference>
<sequence>MFPAERTVDLWHGVVAGFDGTDRARCAVRWAAAEAAVRGCPLHVVRVVEPVPPTVATGWVPPGLSGPSEDQRCLIEDEVVAEIDACRAATPGLEAHGAIHDGRPHSRLAEHANLVGANVVAVGVSDLGAVSRLLLGSTGAELIRTTRRVVVAVRDLTPVQQAAVVTGYAPVVAMVDDRATSARVLAFACDMAHRWGTSVTVVHAGRVVPAAVRGWLTDARSRYPGVRVDVAAAGTQPHLAALDLSADAPLVAVGDRRHGVLRRLLTGSAAHTLLHHAKCSVAVVP</sequence>